<keyword evidence="2 3" id="KW-0326">Glycosidase</keyword>
<dbReference type="PANTHER" id="PTHR13170">
    <property type="entry name" value="O-GLCNACASE"/>
    <property type="match status" value="1"/>
</dbReference>
<evidence type="ECO:0000313" key="5">
    <source>
        <dbReference type="EMBL" id="KXU81572.1"/>
    </source>
</evidence>
<dbReference type="InterPro" id="IPR017853">
    <property type="entry name" value="GH"/>
</dbReference>
<feature type="active site" description="Proton donor" evidence="3">
    <location>
        <position position="130"/>
    </location>
</feature>
<proteinExistence type="inferred from homology"/>
<evidence type="ECO:0000259" key="4">
    <source>
        <dbReference type="PROSITE" id="PS52009"/>
    </source>
</evidence>
<keyword evidence="1 3" id="KW-0378">Hydrolase</keyword>
<dbReference type="OrthoDB" id="9760892at2"/>
<dbReference type="RefSeq" id="WP_042028430.1">
    <property type="nucleotide sequence ID" value="NZ_CDCG01000039.1"/>
</dbReference>
<dbReference type="GO" id="GO:0015929">
    <property type="term" value="F:hexosaminidase activity"/>
    <property type="evidence" value="ECO:0007669"/>
    <property type="project" value="UniProtKB-ARBA"/>
</dbReference>
<feature type="domain" description="GH84" evidence="4">
    <location>
        <begin position="15"/>
        <end position="287"/>
    </location>
</feature>
<evidence type="ECO:0000256" key="2">
    <source>
        <dbReference type="ARBA" id="ARBA00023295"/>
    </source>
</evidence>
<dbReference type="InterPro" id="IPR011496">
    <property type="entry name" value="O-GlcNAcase_cat"/>
</dbReference>
<dbReference type="EMBL" id="JMGO02000002">
    <property type="protein sequence ID" value="KXU81572.1"/>
    <property type="molecule type" value="Genomic_DNA"/>
</dbReference>
<evidence type="ECO:0000313" key="6">
    <source>
        <dbReference type="Proteomes" id="UP000078435"/>
    </source>
</evidence>
<evidence type="ECO:0000256" key="3">
    <source>
        <dbReference type="PROSITE-ProRule" id="PRU01353"/>
    </source>
</evidence>
<accession>A0A175VNM0</accession>
<evidence type="ECO:0000256" key="1">
    <source>
        <dbReference type="ARBA" id="ARBA00022801"/>
    </source>
</evidence>
<dbReference type="Gene3D" id="3.20.20.80">
    <property type="entry name" value="Glycosidases"/>
    <property type="match status" value="1"/>
</dbReference>
<dbReference type="STRING" id="29489.VL01_09400"/>
<dbReference type="Proteomes" id="UP000078435">
    <property type="component" value="Unassembled WGS sequence"/>
</dbReference>
<protein>
    <submittedName>
        <fullName evidence="5">Hyaluronidase</fullName>
    </submittedName>
</protein>
<organism evidence="5 6">
    <name type="scientific">Aeromonas enteropelogenes</name>
    <name type="common">Aeromonas trota</name>
    <dbReference type="NCBI Taxonomy" id="29489"/>
    <lineage>
        <taxon>Bacteria</taxon>
        <taxon>Pseudomonadati</taxon>
        <taxon>Pseudomonadota</taxon>
        <taxon>Gammaproteobacteria</taxon>
        <taxon>Aeromonadales</taxon>
        <taxon>Aeromonadaceae</taxon>
        <taxon>Aeromonas</taxon>
    </lineage>
</organism>
<dbReference type="GO" id="GO:1901135">
    <property type="term" value="P:carbohydrate derivative metabolic process"/>
    <property type="evidence" value="ECO:0007669"/>
    <property type="project" value="UniProtKB-ARBA"/>
</dbReference>
<dbReference type="PROSITE" id="PS52009">
    <property type="entry name" value="GH84"/>
    <property type="match status" value="1"/>
</dbReference>
<dbReference type="Pfam" id="PF07555">
    <property type="entry name" value="NAGidase"/>
    <property type="match status" value="1"/>
</dbReference>
<dbReference type="PANTHER" id="PTHR13170:SF16">
    <property type="entry name" value="PROTEIN O-GLCNACASE"/>
    <property type="match status" value="1"/>
</dbReference>
<dbReference type="InterPro" id="IPR051822">
    <property type="entry name" value="Glycosyl_Hydrolase_84"/>
</dbReference>
<name>A0A175VNM0_AEREN</name>
<dbReference type="AlphaFoldDB" id="A0A175VNM0"/>
<sequence>MPYQNMLSGPQAPFPNLGVIEGFFGKGWSWQARARYAQWLPRHGYGFYIYAPKEDGYLRKHWAQPWPEQHLADLARLAQQCRDNGLAFGVGLSPMGAHHDYERKRPALLEKVRLIEETLQPDILAVLFDDMKGDTPDLAHHQLTIAHDIAAHSKAGRLIFCPSYYSTDPVLEKVFGAMPPRYLEDIGEQLDRRFEIFWTGPRVCSSEYPAAHLKQVTGLLGRKPFLWDNYPVNDGSKASNFLHLRAFENRPAELADLVSGHAVNPMKQAALSALPLATLPMSYRLGKQYDPDKALHASLNATCGPQISAMIDADLPLFQDIGLAQLTPEQISHLKARYLPFRDQACVDEIVGWLEGKYVFDPDCLTD</sequence>
<gene>
    <name evidence="5" type="ORF">LCR_07685</name>
</gene>
<dbReference type="SUPFAM" id="SSF51445">
    <property type="entry name" value="(Trans)glycosidases"/>
    <property type="match status" value="1"/>
</dbReference>
<comment type="caution">
    <text evidence="5">The sequence shown here is derived from an EMBL/GenBank/DDBJ whole genome shotgun (WGS) entry which is preliminary data.</text>
</comment>
<comment type="similarity">
    <text evidence="3">Belongs to the glycosyl hydrolase 84 family.</text>
</comment>
<reference evidence="5 6" key="1">
    <citation type="submission" date="2016-02" db="EMBL/GenBank/DDBJ databases">
        <title>Draft genome sequence of Aeromonas trota strain 1999lcr isolated from cerebrospinal fluid (CSF).</title>
        <authorList>
            <person name="Dallagassa C.B."/>
            <person name="Prediger K.C."/>
            <person name="Weiss V.A."/>
            <person name="Assis F.E."/>
            <person name="Baura V."/>
            <person name="Cruz L.M."/>
            <person name="Souza E.M."/>
            <person name="Pedrosa F.O."/>
            <person name="Fadel-Picheth C.M."/>
        </authorList>
    </citation>
    <scope>NUCLEOTIDE SEQUENCE [LARGE SCALE GENOMIC DNA]</scope>
    <source>
        <strain evidence="5 6">1999lcr</strain>
    </source>
</reference>